<name>A0A2W2DMU6_9ACTN</name>
<feature type="transmembrane region" description="Helical" evidence="2">
    <location>
        <begin position="71"/>
        <end position="89"/>
    </location>
</feature>
<keyword evidence="2" id="KW-0472">Membrane</keyword>
<feature type="transmembrane region" description="Helical" evidence="2">
    <location>
        <begin position="101"/>
        <end position="121"/>
    </location>
</feature>
<feature type="compositionally biased region" description="Acidic residues" evidence="1">
    <location>
        <begin position="498"/>
        <end position="525"/>
    </location>
</feature>
<reference evidence="3 4" key="1">
    <citation type="submission" date="2018-01" db="EMBL/GenBank/DDBJ databases">
        <title>Draft genome sequence of Nonomuraea sp. KC333.</title>
        <authorList>
            <person name="Sahin N."/>
            <person name="Saygin H."/>
            <person name="Ay H."/>
        </authorList>
    </citation>
    <scope>NUCLEOTIDE SEQUENCE [LARGE SCALE GENOMIC DNA]</scope>
    <source>
        <strain evidence="3 4">KC333</strain>
    </source>
</reference>
<dbReference type="AlphaFoldDB" id="A0A2W2DMU6"/>
<feature type="transmembrane region" description="Helical" evidence="2">
    <location>
        <begin position="412"/>
        <end position="433"/>
    </location>
</feature>
<feature type="transmembrane region" description="Helical" evidence="2">
    <location>
        <begin position="12"/>
        <end position="32"/>
    </location>
</feature>
<dbReference type="OrthoDB" id="3874247at2"/>
<feature type="compositionally biased region" description="Pro residues" evidence="1">
    <location>
        <begin position="478"/>
        <end position="492"/>
    </location>
</feature>
<dbReference type="RefSeq" id="WP_111182423.1">
    <property type="nucleotide sequence ID" value="NZ_POUD01000161.1"/>
</dbReference>
<proteinExistence type="predicted"/>
<feature type="compositionally biased region" description="Pro residues" evidence="1">
    <location>
        <begin position="528"/>
        <end position="546"/>
    </location>
</feature>
<comment type="caution">
    <text evidence="3">The sequence shown here is derived from an EMBL/GenBank/DDBJ whole genome shotgun (WGS) entry which is preliminary data.</text>
</comment>
<keyword evidence="2" id="KW-1133">Transmembrane helix</keyword>
<dbReference type="Proteomes" id="UP000249304">
    <property type="component" value="Unassembled WGS sequence"/>
</dbReference>
<dbReference type="PROSITE" id="PS51257">
    <property type="entry name" value="PROKAR_LIPOPROTEIN"/>
    <property type="match status" value="1"/>
</dbReference>
<gene>
    <name evidence="3" type="ORF">C1J01_30430</name>
</gene>
<feature type="transmembrane region" description="Helical" evidence="2">
    <location>
        <begin position="157"/>
        <end position="185"/>
    </location>
</feature>
<evidence type="ECO:0000256" key="1">
    <source>
        <dbReference type="SAM" id="MobiDB-lite"/>
    </source>
</evidence>
<sequence length="546" mass="58669">MARDSRPRAPLATFLIIQAVLGCWWAAFYPGLFSRDSVLYLSHTVVGPWVSDHSVVYDALLWLSFTGTGDLGAVTFAQTTAMAGALTYLARSLAALGAPRLLTTVVAVLMPLAPPVGAFAVTLWKDVPFTICAVVAAGVCARIAARRAVTGPALLGLAASLAALGLFRANGFLVAGVAVLVLMVIVRTARVRLLVAGGLAAALPLVLSTVVFPHFGITPASNTYVYHTAFGDIAVAYREHPELFTDRDRALMESVAPLTRWREGGTCHTVNPLIWRRDFSWTQADARAGELLSLWRRLLVSDPATIVSARVCRGSIAWRPLQDEAAVGGGTYRFSLRPNADTYVGPGKVADFPGRSVYSLRPLSMRLNDLADRWLTAALAPRYDWALWRGASWAYLSYLSVALAAWALRNQYALAVAAVVAGQQLAVLANISAQDFRYMAAPILVGMLLVPLLLGSLARLLAELVRTLWRRLRGAPARPEPVAPLPGEPEPVVPLATEPEDDPTEPLPEPVDETDEPTEPLEEDTAPMPVPPEAVSGPPPGTERND</sequence>
<evidence type="ECO:0000313" key="3">
    <source>
        <dbReference type="EMBL" id="PZG13282.1"/>
    </source>
</evidence>
<evidence type="ECO:0000313" key="4">
    <source>
        <dbReference type="Proteomes" id="UP000249304"/>
    </source>
</evidence>
<dbReference type="EMBL" id="POUD01000161">
    <property type="protein sequence ID" value="PZG13282.1"/>
    <property type="molecule type" value="Genomic_DNA"/>
</dbReference>
<keyword evidence="4" id="KW-1185">Reference proteome</keyword>
<organism evidence="3 4">
    <name type="scientific">Nonomuraea aridisoli</name>
    <dbReference type="NCBI Taxonomy" id="2070368"/>
    <lineage>
        <taxon>Bacteria</taxon>
        <taxon>Bacillati</taxon>
        <taxon>Actinomycetota</taxon>
        <taxon>Actinomycetes</taxon>
        <taxon>Streptosporangiales</taxon>
        <taxon>Streptosporangiaceae</taxon>
        <taxon>Nonomuraea</taxon>
    </lineage>
</organism>
<feature type="transmembrane region" description="Helical" evidence="2">
    <location>
        <begin position="439"/>
        <end position="462"/>
    </location>
</feature>
<feature type="region of interest" description="Disordered" evidence="1">
    <location>
        <begin position="478"/>
        <end position="546"/>
    </location>
</feature>
<feature type="transmembrane region" description="Helical" evidence="2">
    <location>
        <begin position="191"/>
        <end position="212"/>
    </location>
</feature>
<evidence type="ECO:0008006" key="5">
    <source>
        <dbReference type="Google" id="ProtNLM"/>
    </source>
</evidence>
<evidence type="ECO:0000256" key="2">
    <source>
        <dbReference type="SAM" id="Phobius"/>
    </source>
</evidence>
<protein>
    <recommendedName>
        <fullName evidence="5">Glycosyltransferase RgtA/B/C/D-like domain-containing protein</fullName>
    </recommendedName>
</protein>
<accession>A0A2W2DMU6</accession>
<keyword evidence="2" id="KW-0812">Transmembrane</keyword>